<feature type="signal peptide" evidence="1">
    <location>
        <begin position="1"/>
        <end position="18"/>
    </location>
</feature>
<keyword evidence="1" id="KW-0732">Signal</keyword>
<sequence length="71" mass="8033">MMRTRLVWFSAGLTSTAAIVSQFVWKDLYVERHNLTSDINTTFDDLNARVSNLESPLPNPNLFSDSDKVEG</sequence>
<evidence type="ECO:0000313" key="2">
    <source>
        <dbReference type="EMBL" id="CAL0315346.1"/>
    </source>
</evidence>
<protein>
    <submittedName>
        <fullName evidence="2">Uncharacterized protein</fullName>
    </submittedName>
</protein>
<dbReference type="AlphaFoldDB" id="A0AAV1X250"/>
<dbReference type="PANTHER" id="PTHR34970:SF5">
    <property type="entry name" value="PROTEIN, PUTATIVE-RELATED"/>
    <property type="match status" value="1"/>
</dbReference>
<dbReference type="EMBL" id="CAXHTB010000011">
    <property type="protein sequence ID" value="CAL0315346.1"/>
    <property type="molecule type" value="Genomic_DNA"/>
</dbReference>
<feature type="chain" id="PRO_5043864147" evidence="1">
    <location>
        <begin position="19"/>
        <end position="71"/>
    </location>
</feature>
<dbReference type="Proteomes" id="UP001497480">
    <property type="component" value="Unassembled WGS sequence"/>
</dbReference>
<name>A0AAV1X250_LUPLU</name>
<evidence type="ECO:0000256" key="1">
    <source>
        <dbReference type="SAM" id="SignalP"/>
    </source>
</evidence>
<accession>A0AAV1X250</accession>
<gene>
    <name evidence="2" type="ORF">LLUT_LOCUS16406</name>
</gene>
<keyword evidence="3" id="KW-1185">Reference proteome</keyword>
<comment type="caution">
    <text evidence="2">The sequence shown here is derived from an EMBL/GenBank/DDBJ whole genome shotgun (WGS) entry which is preliminary data.</text>
</comment>
<dbReference type="PANTHER" id="PTHR34970">
    <property type="entry name" value="ABC TRANSPORTER A FAMILY PROTEIN"/>
    <property type="match status" value="1"/>
</dbReference>
<reference evidence="2 3" key="1">
    <citation type="submission" date="2024-03" db="EMBL/GenBank/DDBJ databases">
        <authorList>
            <person name="Martinez-Hernandez J."/>
        </authorList>
    </citation>
    <scope>NUCLEOTIDE SEQUENCE [LARGE SCALE GENOMIC DNA]</scope>
</reference>
<organism evidence="2 3">
    <name type="scientific">Lupinus luteus</name>
    <name type="common">European yellow lupine</name>
    <dbReference type="NCBI Taxonomy" id="3873"/>
    <lineage>
        <taxon>Eukaryota</taxon>
        <taxon>Viridiplantae</taxon>
        <taxon>Streptophyta</taxon>
        <taxon>Embryophyta</taxon>
        <taxon>Tracheophyta</taxon>
        <taxon>Spermatophyta</taxon>
        <taxon>Magnoliopsida</taxon>
        <taxon>eudicotyledons</taxon>
        <taxon>Gunneridae</taxon>
        <taxon>Pentapetalae</taxon>
        <taxon>rosids</taxon>
        <taxon>fabids</taxon>
        <taxon>Fabales</taxon>
        <taxon>Fabaceae</taxon>
        <taxon>Papilionoideae</taxon>
        <taxon>50 kb inversion clade</taxon>
        <taxon>genistoids sensu lato</taxon>
        <taxon>core genistoids</taxon>
        <taxon>Genisteae</taxon>
        <taxon>Lupinus</taxon>
    </lineage>
</organism>
<proteinExistence type="predicted"/>
<evidence type="ECO:0000313" key="3">
    <source>
        <dbReference type="Proteomes" id="UP001497480"/>
    </source>
</evidence>